<dbReference type="Gene3D" id="3.40.50.300">
    <property type="entry name" value="P-loop containing nucleotide triphosphate hydrolases"/>
    <property type="match status" value="1"/>
</dbReference>
<dbReference type="InterPro" id="IPR053159">
    <property type="entry name" value="Hybrid_Histidine_Kinase"/>
</dbReference>
<sequence length="639" mass="71759">MQMVFSVDNDGALYDRKIEQADLFAAVERRLLSTETSTNEFILISGKSGTGKTALSNTLIEPIRAQNGIFISGKYDQLQQLKPYTAIVSAFSDFVKQVVAGYGEMMKKIEDKILGSLQSDIRILVALIPSLEQIVGSQCEAPTLRGTEVTKKLQLALRNFVRTICTPENPLLFFLDDLQWADLGSLNLLKALASDKECRGLVLVGACRYEEVELEDDFATFLRDLEDSKLAAVKPIELHNLTRKAVNQLVSDKLHCPAIQVRSLSNSIYRKTKGNVLFVIKSLESLIENKIVFGDAHGHWQWEDDDVRVWEKERHNVLEIVINKIQRLSDDVQKVLSVAASLGAEFDKYILAVAIPASNISIALDRSLENRLVEQKADGCFRFTHDKIQQAALALTPEDQQKKLNLRIGQNLMNNLSEVEVDQHIFLVVNQLSKGANLVTDQNEKDNLASLCLRAGQKSMCCSDFRTAVDFFSMGISLLSGDKWRDQYYLSLDLLNALVEAKYCSADFDGMDKYINEVLSNARSIRGKIRTYSTKIFSLAGRHRIQEAIDLGFEVLGHLGEKFSSKSNKVAVIGEILKTKFILRGKSDDQLLNLPDMCEPDKIDAMSILNLVALYSFRARRDIFPYVACRMIQLTVSKH</sequence>
<dbReference type="InterPro" id="IPR027417">
    <property type="entry name" value="P-loop_NTPase"/>
</dbReference>
<evidence type="ECO:0000313" key="2">
    <source>
        <dbReference type="EMBL" id="CAD8595671.1"/>
    </source>
</evidence>
<name>A0A7S0KXC9_9STRA</name>
<dbReference type="PANTHER" id="PTHR43642">
    <property type="entry name" value="HYBRID SIGNAL TRANSDUCTION HISTIDINE KINASE G"/>
    <property type="match status" value="1"/>
</dbReference>
<dbReference type="PANTHER" id="PTHR43642:SF1">
    <property type="entry name" value="HYBRID SIGNAL TRANSDUCTION HISTIDINE KINASE G"/>
    <property type="match status" value="1"/>
</dbReference>
<accession>A0A7S0KXC9</accession>
<dbReference type="Pfam" id="PF13191">
    <property type="entry name" value="AAA_16"/>
    <property type="match status" value="1"/>
</dbReference>
<dbReference type="SUPFAM" id="SSF52540">
    <property type="entry name" value="P-loop containing nucleoside triphosphate hydrolases"/>
    <property type="match status" value="1"/>
</dbReference>
<feature type="domain" description="Orc1-like AAA ATPase" evidence="1">
    <location>
        <begin position="14"/>
        <end position="203"/>
    </location>
</feature>
<protein>
    <recommendedName>
        <fullName evidence="1">Orc1-like AAA ATPase domain-containing protein</fullName>
    </recommendedName>
</protein>
<organism evidence="2">
    <name type="scientific">Asterionellopsis glacialis</name>
    <dbReference type="NCBI Taxonomy" id="33640"/>
    <lineage>
        <taxon>Eukaryota</taxon>
        <taxon>Sar</taxon>
        <taxon>Stramenopiles</taxon>
        <taxon>Ochrophyta</taxon>
        <taxon>Bacillariophyta</taxon>
        <taxon>Fragilariophyceae</taxon>
        <taxon>Fragilariophycidae</taxon>
        <taxon>Fragilariales</taxon>
        <taxon>Fragilariaceae</taxon>
        <taxon>Asterionellopsis</taxon>
    </lineage>
</organism>
<proteinExistence type="predicted"/>
<dbReference type="InterPro" id="IPR041664">
    <property type="entry name" value="AAA_16"/>
</dbReference>
<dbReference type="AlphaFoldDB" id="A0A7S0KXC9"/>
<reference evidence="2" key="1">
    <citation type="submission" date="2021-01" db="EMBL/GenBank/DDBJ databases">
        <authorList>
            <person name="Corre E."/>
            <person name="Pelletier E."/>
            <person name="Niang G."/>
            <person name="Scheremetjew M."/>
            <person name="Finn R."/>
            <person name="Kale V."/>
            <person name="Holt S."/>
            <person name="Cochrane G."/>
            <person name="Meng A."/>
            <person name="Brown T."/>
            <person name="Cohen L."/>
        </authorList>
    </citation>
    <scope>NUCLEOTIDE SEQUENCE</scope>
</reference>
<dbReference type="EMBL" id="HBEX01000743">
    <property type="protein sequence ID" value="CAD8595671.1"/>
    <property type="molecule type" value="Transcribed_RNA"/>
</dbReference>
<gene>
    <name evidence="2" type="ORF">AGLA0713_LOCUS499</name>
</gene>
<evidence type="ECO:0000259" key="1">
    <source>
        <dbReference type="Pfam" id="PF13191"/>
    </source>
</evidence>